<dbReference type="EMBL" id="CP121106">
    <property type="protein sequence ID" value="WFL76929.1"/>
    <property type="molecule type" value="Genomic_DNA"/>
</dbReference>
<keyword evidence="2" id="KW-1185">Reference proteome</keyword>
<organism evidence="1 2">
    <name type="scientific">Altererythrobacter arenosus</name>
    <dbReference type="NCBI Taxonomy" id="3032592"/>
    <lineage>
        <taxon>Bacteria</taxon>
        <taxon>Pseudomonadati</taxon>
        <taxon>Pseudomonadota</taxon>
        <taxon>Alphaproteobacteria</taxon>
        <taxon>Sphingomonadales</taxon>
        <taxon>Erythrobacteraceae</taxon>
        <taxon>Altererythrobacter</taxon>
    </lineage>
</organism>
<dbReference type="Proteomes" id="UP001215827">
    <property type="component" value="Chromosome"/>
</dbReference>
<evidence type="ECO:0008006" key="3">
    <source>
        <dbReference type="Google" id="ProtNLM"/>
    </source>
</evidence>
<evidence type="ECO:0000313" key="2">
    <source>
        <dbReference type="Proteomes" id="UP001215827"/>
    </source>
</evidence>
<evidence type="ECO:0000313" key="1">
    <source>
        <dbReference type="EMBL" id="WFL76929.1"/>
    </source>
</evidence>
<accession>A0ABY8FPJ1</accession>
<protein>
    <recommendedName>
        <fullName evidence="3">VOC family protein</fullName>
    </recommendedName>
</protein>
<proteinExistence type="predicted"/>
<gene>
    <name evidence="1" type="ORF">P7228_13155</name>
</gene>
<sequence>MIQDKGIYLLFERGKRPDRAAVREFTAANANVSLSFDPADVHLRLVGGSDAVIDRNNVASASGREASGGWLELLFNGLTFDLDGLAPEATSPPPHFEHAFDFSAPERAESFEALHLAPGEHLAGGERALPVVRGMIALARDLAHHFENLRAIVWPPAHSIVGRRFFESTVTAWLDGGAFPALGLTAFDQAEDGAIQSVGLAHFIGQEIRIEPPLSDDAVAATRLGVRLVNQLVLAGAIEGVEQVIAPDGTRLAMEPIENGRIVRVRIE</sequence>
<name>A0ABY8FPJ1_9SPHN</name>
<reference evidence="1 2" key="1">
    <citation type="submission" date="2023-03" db="EMBL/GenBank/DDBJ databases">
        <title>Altererythrobacter sp. CAU 1644 isolated from sand.</title>
        <authorList>
            <person name="Kim W."/>
        </authorList>
    </citation>
    <scope>NUCLEOTIDE SEQUENCE [LARGE SCALE GENOMIC DNA]</scope>
    <source>
        <strain evidence="1 2">CAU 1644</strain>
    </source>
</reference>
<dbReference type="RefSeq" id="WP_278015688.1">
    <property type="nucleotide sequence ID" value="NZ_CP121106.1"/>
</dbReference>